<sequence length="310" mass="34508">MTKAADEVATDTNNDGNNENTPSTNSNTQSETSTQNDTNAQSDTTAKTNTNANTNTDTNSNTSNGTTNSNSNNDTSPSKTDDKTSESTSVIETEDAQLDEIKNSNKTLDSCGTTSSQLGMFSFHRPVAKNVLVPYSNFTIIWYYNNIIYDSYNYPTSNITIGLYYEDDANSNSAGSWKSPVFERTLSMDQIEEGPTLTGNKRSFQYNWKIMYDDTGAKSTADFHQILRPNEKYKLRISGDGKDLQRNPDNCYSEGDIIPGITRPFYIAENSHIPLYANIVVPDTAYSHNIIKTLTQIILPIAIAFYYLFM</sequence>
<reference evidence="2 3" key="2">
    <citation type="submission" date="2016-08" db="EMBL/GenBank/DDBJ databases">
        <title>Pervasive Adenine N6-methylation of Active Genes in Fungi.</title>
        <authorList>
            <consortium name="DOE Joint Genome Institute"/>
            <person name="Mondo S.J."/>
            <person name="Dannebaum R.O."/>
            <person name="Kuo R.C."/>
            <person name="Labutti K."/>
            <person name="Haridas S."/>
            <person name="Kuo A."/>
            <person name="Salamov A."/>
            <person name="Ahrendt S.R."/>
            <person name="Lipzen A."/>
            <person name="Sullivan W."/>
            <person name="Andreopoulos W.B."/>
            <person name="Clum A."/>
            <person name="Lindquist E."/>
            <person name="Daum C."/>
            <person name="Ramamoorthy G.K."/>
            <person name="Gryganskyi A."/>
            <person name="Culley D."/>
            <person name="Magnuson J.K."/>
            <person name="James T.Y."/>
            <person name="O'Malley M.A."/>
            <person name="Stajich J.E."/>
            <person name="Spatafora J.W."/>
            <person name="Visel A."/>
            <person name="Grigoriev I.V."/>
        </authorList>
    </citation>
    <scope>NUCLEOTIDE SEQUENCE [LARGE SCALE GENOMIC DNA]</scope>
    <source>
        <strain evidence="2 3">S4</strain>
    </source>
</reference>
<reference evidence="2 3" key="1">
    <citation type="submission" date="2016-08" db="EMBL/GenBank/DDBJ databases">
        <title>A Parts List for Fungal Cellulosomes Revealed by Comparative Genomics.</title>
        <authorList>
            <consortium name="DOE Joint Genome Institute"/>
            <person name="Haitjema C.H."/>
            <person name="Gilmore S.P."/>
            <person name="Henske J.K."/>
            <person name="Solomon K.V."/>
            <person name="De Groot R."/>
            <person name="Kuo A."/>
            <person name="Mondo S.J."/>
            <person name="Salamov A.A."/>
            <person name="Labutti K."/>
            <person name="Zhao Z."/>
            <person name="Chiniquy J."/>
            <person name="Barry K."/>
            <person name="Brewer H.M."/>
            <person name="Purvine S.O."/>
            <person name="Wright A.T."/>
            <person name="Boxma B."/>
            <person name="Van Alen T."/>
            <person name="Hackstein J.H."/>
            <person name="Baker S.E."/>
            <person name="Grigoriev I.V."/>
            <person name="O'Malley M.A."/>
        </authorList>
    </citation>
    <scope>NUCLEOTIDE SEQUENCE [LARGE SCALE GENOMIC DNA]</scope>
    <source>
        <strain evidence="2 3">S4</strain>
    </source>
</reference>
<dbReference type="OrthoDB" id="2153237at2759"/>
<dbReference type="EMBL" id="MCFG01000430">
    <property type="protein sequence ID" value="ORX68068.1"/>
    <property type="molecule type" value="Genomic_DNA"/>
</dbReference>
<keyword evidence="3" id="KW-1185">Reference proteome</keyword>
<evidence type="ECO:0000256" key="1">
    <source>
        <dbReference type="SAM" id="MobiDB-lite"/>
    </source>
</evidence>
<feature type="non-terminal residue" evidence="2">
    <location>
        <position position="310"/>
    </location>
</feature>
<evidence type="ECO:0000313" key="2">
    <source>
        <dbReference type="EMBL" id="ORX68068.1"/>
    </source>
</evidence>
<proteinExistence type="predicted"/>
<protein>
    <submittedName>
        <fullName evidence="2">Uncharacterized protein</fullName>
    </submittedName>
</protein>
<organism evidence="2 3">
    <name type="scientific">Anaeromyces robustus</name>
    <dbReference type="NCBI Taxonomy" id="1754192"/>
    <lineage>
        <taxon>Eukaryota</taxon>
        <taxon>Fungi</taxon>
        <taxon>Fungi incertae sedis</taxon>
        <taxon>Chytridiomycota</taxon>
        <taxon>Chytridiomycota incertae sedis</taxon>
        <taxon>Neocallimastigomycetes</taxon>
        <taxon>Neocallimastigales</taxon>
        <taxon>Neocallimastigaceae</taxon>
        <taxon>Anaeromyces</taxon>
    </lineage>
</organism>
<comment type="caution">
    <text evidence="2">The sequence shown here is derived from an EMBL/GenBank/DDBJ whole genome shotgun (WGS) entry which is preliminary data.</text>
</comment>
<dbReference type="Proteomes" id="UP000193944">
    <property type="component" value="Unassembled WGS sequence"/>
</dbReference>
<feature type="region of interest" description="Disordered" evidence="1">
    <location>
        <begin position="1"/>
        <end position="95"/>
    </location>
</feature>
<feature type="compositionally biased region" description="Low complexity" evidence="1">
    <location>
        <begin position="10"/>
        <end position="78"/>
    </location>
</feature>
<name>A0A1Y1W3M1_9FUNG</name>
<dbReference type="AlphaFoldDB" id="A0A1Y1W3M1"/>
<evidence type="ECO:0000313" key="3">
    <source>
        <dbReference type="Proteomes" id="UP000193944"/>
    </source>
</evidence>
<gene>
    <name evidence="2" type="ORF">BCR32DRAFT_330223</name>
</gene>
<accession>A0A1Y1W3M1</accession>